<keyword evidence="3" id="KW-1185">Reference proteome</keyword>
<evidence type="ECO:0000313" key="3">
    <source>
        <dbReference type="Proteomes" id="UP001307889"/>
    </source>
</evidence>
<sequence length="86" mass="9364">MYACVVLIMACYSLAYSKDYDDLQQQNDAVSPLLIAGIPYGSVSGRVAEYFATMKPSLGRVRTDSYGDVLPPSDLRADHTIGLQSI</sequence>
<organism evidence="2 3">
    <name type="scientific">Nesidiocoris tenuis</name>
    <dbReference type="NCBI Taxonomy" id="355587"/>
    <lineage>
        <taxon>Eukaryota</taxon>
        <taxon>Metazoa</taxon>
        <taxon>Ecdysozoa</taxon>
        <taxon>Arthropoda</taxon>
        <taxon>Hexapoda</taxon>
        <taxon>Insecta</taxon>
        <taxon>Pterygota</taxon>
        <taxon>Neoptera</taxon>
        <taxon>Paraneoptera</taxon>
        <taxon>Hemiptera</taxon>
        <taxon>Heteroptera</taxon>
        <taxon>Panheteroptera</taxon>
        <taxon>Cimicomorpha</taxon>
        <taxon>Miridae</taxon>
        <taxon>Dicyphina</taxon>
        <taxon>Nesidiocoris</taxon>
    </lineage>
</organism>
<feature type="chain" id="PRO_5046693575" evidence="1">
    <location>
        <begin position="18"/>
        <end position="86"/>
    </location>
</feature>
<protein>
    <submittedName>
        <fullName evidence="2">Uncharacterized protein</fullName>
    </submittedName>
</protein>
<feature type="signal peptide" evidence="1">
    <location>
        <begin position="1"/>
        <end position="17"/>
    </location>
</feature>
<reference evidence="2 3" key="1">
    <citation type="submission" date="2023-09" db="EMBL/GenBank/DDBJ databases">
        <title>Nesidiocoris tenuis whole genome shotgun sequence.</title>
        <authorList>
            <person name="Shibata T."/>
            <person name="Shimoda M."/>
            <person name="Kobayashi T."/>
            <person name="Uehara T."/>
        </authorList>
    </citation>
    <scope>NUCLEOTIDE SEQUENCE [LARGE SCALE GENOMIC DNA]</scope>
    <source>
        <strain evidence="2 3">Japan</strain>
    </source>
</reference>
<gene>
    <name evidence="2" type="ORF">NTJ_05782</name>
</gene>
<dbReference type="EMBL" id="AP028912">
    <property type="protein sequence ID" value="BES92973.1"/>
    <property type="molecule type" value="Genomic_DNA"/>
</dbReference>
<proteinExistence type="predicted"/>
<accession>A0ABN7ALQ9</accession>
<dbReference type="Proteomes" id="UP001307889">
    <property type="component" value="Chromosome 4"/>
</dbReference>
<keyword evidence="1" id="KW-0732">Signal</keyword>
<evidence type="ECO:0000313" key="2">
    <source>
        <dbReference type="EMBL" id="BES92973.1"/>
    </source>
</evidence>
<name>A0ABN7ALQ9_9HEMI</name>
<evidence type="ECO:0000256" key="1">
    <source>
        <dbReference type="SAM" id="SignalP"/>
    </source>
</evidence>